<dbReference type="AlphaFoldDB" id="A0A381YYW3"/>
<accession>A0A381YYW3</accession>
<protein>
    <submittedName>
        <fullName evidence="2">Uncharacterized protein</fullName>
    </submittedName>
</protein>
<name>A0A381YYW3_9ZZZZ</name>
<proteinExistence type="predicted"/>
<reference evidence="2" key="1">
    <citation type="submission" date="2018-05" db="EMBL/GenBank/DDBJ databases">
        <authorList>
            <person name="Lanie J.A."/>
            <person name="Ng W.-L."/>
            <person name="Kazmierczak K.M."/>
            <person name="Andrzejewski T.M."/>
            <person name="Davidsen T.M."/>
            <person name="Wayne K.J."/>
            <person name="Tettelin H."/>
            <person name="Glass J.I."/>
            <person name="Rusch D."/>
            <person name="Podicherti R."/>
            <person name="Tsui H.-C.T."/>
            <person name="Winkler M.E."/>
        </authorList>
    </citation>
    <scope>NUCLEOTIDE SEQUENCE</scope>
</reference>
<sequence length="438" mass="48886">MEEEDQIEKEISGSNSSRDSSNQAIKGRSLTSNPFPALDFVKIEKEIIRATEDVKKLSGASFILKMRKKILPSDADEKGNHIDASIIGNLVKSSSVSTIVSKIGSSPKASLDRVKLVRAVMLDDKGDSPLSLYRNLMIQAALTIYLGDITPATLQITGQTYRLYLEKIISTHKKNLLVVQSKQLKNVNLDVISVNDLISKDEEEELQEHEIVAIQEMKLTLKLLEYAESLDEDTRGSITMSMHLDELDVLSSKKKVRGLFGGSGNADTVKNKHLLIVRKTLAAVEVMKRIPILHPIGMKVVAKLQAFDNKLALPYLMEARLHMQALRFLSLRVLMDDYSARPAMTPTFNKAIVAYHKALKRSSFANPKRGDITVLAEFAQVSFYAYQHRKMLNLANHGVLKILEMGKKSLDALVPNNRVYQGQQKQIMKAIGSLKKFG</sequence>
<feature type="compositionally biased region" description="Low complexity" evidence="1">
    <location>
        <begin position="12"/>
        <end position="21"/>
    </location>
</feature>
<evidence type="ECO:0000313" key="2">
    <source>
        <dbReference type="EMBL" id="SVA81773.1"/>
    </source>
</evidence>
<feature type="region of interest" description="Disordered" evidence="1">
    <location>
        <begin position="1"/>
        <end position="28"/>
    </location>
</feature>
<evidence type="ECO:0000256" key="1">
    <source>
        <dbReference type="SAM" id="MobiDB-lite"/>
    </source>
</evidence>
<dbReference type="EMBL" id="UINC01019322">
    <property type="protein sequence ID" value="SVA81773.1"/>
    <property type="molecule type" value="Genomic_DNA"/>
</dbReference>
<organism evidence="2">
    <name type="scientific">marine metagenome</name>
    <dbReference type="NCBI Taxonomy" id="408172"/>
    <lineage>
        <taxon>unclassified sequences</taxon>
        <taxon>metagenomes</taxon>
        <taxon>ecological metagenomes</taxon>
    </lineage>
</organism>
<gene>
    <name evidence="2" type="ORF">METZ01_LOCUS134627</name>
</gene>